<feature type="transmembrane region" description="Helical" evidence="8">
    <location>
        <begin position="179"/>
        <end position="200"/>
    </location>
</feature>
<keyword evidence="4 8" id="KW-0812">Transmembrane</keyword>
<sequence>ILARLEDQMTLSDTLQKTYDDLPLFVLQAWAPRDSIEPLNSYASKGSLVLEIEEALPKETPPTLLRNRPTLASGQDLVSFYMTPNYWYSDPSVIVLFSFVLFFGMIVGDVGYGLLLGLVVLMSWKRMDQSIVGRRFRILFVALFGITVIWGALVGSYFGVAPEPGTLMSGFKLLDLNDYGNMMQISIIIGAAHVILANIVEIRRHGFVFASLSPAGWIAMVVGGIVLGYGGGPAGYWLLGAGAAGVLFFTGVGGTPGQRLIKGLLGLTRVTNCFGDVLSYLRLFALGLATSSLAVTFNDLAMQVLSAMPGIGLLFAMFILLIGHGLNFALALVSGFVHGLRLNFIEFFNWSAPEEGIPFRAFAKKETATWNP</sequence>
<comment type="similarity">
    <text evidence="2">Belongs to the V-ATPase 116 kDa subunit family.</text>
</comment>
<evidence type="ECO:0008006" key="10">
    <source>
        <dbReference type="Google" id="ProtNLM"/>
    </source>
</evidence>
<feature type="non-terminal residue" evidence="9">
    <location>
        <position position="1"/>
    </location>
</feature>
<feature type="transmembrane region" description="Helical" evidence="8">
    <location>
        <begin position="310"/>
        <end position="333"/>
    </location>
</feature>
<evidence type="ECO:0000256" key="5">
    <source>
        <dbReference type="ARBA" id="ARBA00022989"/>
    </source>
</evidence>
<evidence type="ECO:0000256" key="6">
    <source>
        <dbReference type="ARBA" id="ARBA00023065"/>
    </source>
</evidence>
<accession>A0A382BH50</accession>
<dbReference type="GO" id="GO:0046961">
    <property type="term" value="F:proton-transporting ATPase activity, rotational mechanism"/>
    <property type="evidence" value="ECO:0007669"/>
    <property type="project" value="InterPro"/>
</dbReference>
<feature type="transmembrane region" description="Helical" evidence="8">
    <location>
        <begin position="207"/>
        <end position="230"/>
    </location>
</feature>
<dbReference type="GO" id="GO:0051117">
    <property type="term" value="F:ATPase binding"/>
    <property type="evidence" value="ECO:0007669"/>
    <property type="project" value="TreeGrafter"/>
</dbReference>
<keyword evidence="7 8" id="KW-0472">Membrane</keyword>
<reference evidence="9" key="1">
    <citation type="submission" date="2018-05" db="EMBL/GenBank/DDBJ databases">
        <authorList>
            <person name="Lanie J.A."/>
            <person name="Ng W.-L."/>
            <person name="Kazmierczak K.M."/>
            <person name="Andrzejewski T.M."/>
            <person name="Davidsen T.M."/>
            <person name="Wayne K.J."/>
            <person name="Tettelin H."/>
            <person name="Glass J.I."/>
            <person name="Rusch D."/>
            <person name="Podicherti R."/>
            <person name="Tsui H.-C.T."/>
            <person name="Winkler M.E."/>
        </authorList>
    </citation>
    <scope>NUCLEOTIDE SEQUENCE</scope>
</reference>
<gene>
    <name evidence="9" type="ORF">METZ01_LOCUS165999</name>
</gene>
<evidence type="ECO:0000313" key="9">
    <source>
        <dbReference type="EMBL" id="SVB13145.1"/>
    </source>
</evidence>
<dbReference type="GO" id="GO:0007035">
    <property type="term" value="P:vacuolar acidification"/>
    <property type="evidence" value="ECO:0007669"/>
    <property type="project" value="TreeGrafter"/>
</dbReference>
<evidence type="ECO:0000256" key="8">
    <source>
        <dbReference type="SAM" id="Phobius"/>
    </source>
</evidence>
<dbReference type="PANTHER" id="PTHR11629">
    <property type="entry name" value="VACUOLAR PROTON ATPASES"/>
    <property type="match status" value="1"/>
</dbReference>
<dbReference type="EMBL" id="UINC01029803">
    <property type="protein sequence ID" value="SVB13145.1"/>
    <property type="molecule type" value="Genomic_DNA"/>
</dbReference>
<dbReference type="GO" id="GO:0016471">
    <property type="term" value="C:vacuolar proton-transporting V-type ATPase complex"/>
    <property type="evidence" value="ECO:0007669"/>
    <property type="project" value="TreeGrafter"/>
</dbReference>
<evidence type="ECO:0000256" key="2">
    <source>
        <dbReference type="ARBA" id="ARBA00009904"/>
    </source>
</evidence>
<keyword evidence="5 8" id="KW-1133">Transmembrane helix</keyword>
<protein>
    <recommendedName>
        <fullName evidence="10">V-type ATP synthase subunit I</fullName>
    </recommendedName>
</protein>
<comment type="subcellular location">
    <subcellularLocation>
        <location evidence="1">Membrane</location>
        <topology evidence="1">Multi-pass membrane protein</topology>
    </subcellularLocation>
</comment>
<proteinExistence type="inferred from homology"/>
<feature type="transmembrane region" description="Helical" evidence="8">
    <location>
        <begin position="93"/>
        <end position="124"/>
    </location>
</feature>
<evidence type="ECO:0000256" key="7">
    <source>
        <dbReference type="ARBA" id="ARBA00023136"/>
    </source>
</evidence>
<dbReference type="GO" id="GO:0033179">
    <property type="term" value="C:proton-transporting V-type ATPase, V0 domain"/>
    <property type="evidence" value="ECO:0007669"/>
    <property type="project" value="InterPro"/>
</dbReference>
<name>A0A382BH50_9ZZZZ</name>
<keyword evidence="6" id="KW-0406">Ion transport</keyword>
<feature type="transmembrane region" description="Helical" evidence="8">
    <location>
        <begin position="277"/>
        <end position="298"/>
    </location>
</feature>
<keyword evidence="3" id="KW-0813">Transport</keyword>
<feature type="transmembrane region" description="Helical" evidence="8">
    <location>
        <begin position="136"/>
        <end position="159"/>
    </location>
</feature>
<feature type="transmembrane region" description="Helical" evidence="8">
    <location>
        <begin position="236"/>
        <end position="256"/>
    </location>
</feature>
<evidence type="ECO:0000256" key="3">
    <source>
        <dbReference type="ARBA" id="ARBA00022448"/>
    </source>
</evidence>
<evidence type="ECO:0000256" key="1">
    <source>
        <dbReference type="ARBA" id="ARBA00004141"/>
    </source>
</evidence>
<organism evidence="9">
    <name type="scientific">marine metagenome</name>
    <dbReference type="NCBI Taxonomy" id="408172"/>
    <lineage>
        <taxon>unclassified sequences</taxon>
        <taxon>metagenomes</taxon>
        <taxon>ecological metagenomes</taxon>
    </lineage>
</organism>
<dbReference type="PANTHER" id="PTHR11629:SF63">
    <property type="entry name" value="V-TYPE PROTON ATPASE SUBUNIT A"/>
    <property type="match status" value="1"/>
</dbReference>
<dbReference type="InterPro" id="IPR002490">
    <property type="entry name" value="V-ATPase_116kDa_su"/>
</dbReference>
<evidence type="ECO:0000256" key="4">
    <source>
        <dbReference type="ARBA" id="ARBA00022692"/>
    </source>
</evidence>
<dbReference type="AlphaFoldDB" id="A0A382BH50"/>